<evidence type="ECO:0000256" key="1">
    <source>
        <dbReference type="SAM" id="MobiDB-lite"/>
    </source>
</evidence>
<feature type="region of interest" description="Disordered" evidence="1">
    <location>
        <begin position="45"/>
        <end position="107"/>
    </location>
</feature>
<accession>A0A6A6R5Z1</accession>
<reference evidence="2" key="1">
    <citation type="journal article" date="2020" name="Stud. Mycol.">
        <title>101 Dothideomycetes genomes: a test case for predicting lifestyles and emergence of pathogens.</title>
        <authorList>
            <person name="Haridas S."/>
            <person name="Albert R."/>
            <person name="Binder M."/>
            <person name="Bloem J."/>
            <person name="Labutti K."/>
            <person name="Salamov A."/>
            <person name="Andreopoulos B."/>
            <person name="Baker S."/>
            <person name="Barry K."/>
            <person name="Bills G."/>
            <person name="Bluhm B."/>
            <person name="Cannon C."/>
            <person name="Castanera R."/>
            <person name="Culley D."/>
            <person name="Daum C."/>
            <person name="Ezra D."/>
            <person name="Gonzalez J."/>
            <person name="Henrissat B."/>
            <person name="Kuo A."/>
            <person name="Liang C."/>
            <person name="Lipzen A."/>
            <person name="Lutzoni F."/>
            <person name="Magnuson J."/>
            <person name="Mondo S."/>
            <person name="Nolan M."/>
            <person name="Ohm R."/>
            <person name="Pangilinan J."/>
            <person name="Park H.-J."/>
            <person name="Ramirez L."/>
            <person name="Alfaro M."/>
            <person name="Sun H."/>
            <person name="Tritt A."/>
            <person name="Yoshinaga Y."/>
            <person name="Zwiers L.-H."/>
            <person name="Turgeon B."/>
            <person name="Goodwin S."/>
            <person name="Spatafora J."/>
            <person name="Crous P."/>
            <person name="Grigoriev I."/>
        </authorList>
    </citation>
    <scope>NUCLEOTIDE SEQUENCE</scope>
    <source>
        <strain evidence="2">CBS 269.34</strain>
    </source>
</reference>
<feature type="compositionally biased region" description="Polar residues" evidence="1">
    <location>
        <begin position="1"/>
        <end position="21"/>
    </location>
</feature>
<evidence type="ECO:0000313" key="2">
    <source>
        <dbReference type="EMBL" id="KAF2499822.1"/>
    </source>
</evidence>
<keyword evidence="3" id="KW-1185">Reference proteome</keyword>
<name>A0A6A6R5Z1_9PEZI</name>
<proteinExistence type="predicted"/>
<feature type="region of interest" description="Disordered" evidence="1">
    <location>
        <begin position="1"/>
        <end position="22"/>
    </location>
</feature>
<protein>
    <submittedName>
        <fullName evidence="2">Uncharacterized protein</fullName>
    </submittedName>
</protein>
<dbReference type="EMBL" id="MU004184">
    <property type="protein sequence ID" value="KAF2499822.1"/>
    <property type="molecule type" value="Genomic_DNA"/>
</dbReference>
<evidence type="ECO:0000313" key="3">
    <source>
        <dbReference type="Proteomes" id="UP000799750"/>
    </source>
</evidence>
<feature type="compositionally biased region" description="Basic and acidic residues" evidence="1">
    <location>
        <begin position="64"/>
        <end position="84"/>
    </location>
</feature>
<dbReference type="Proteomes" id="UP000799750">
    <property type="component" value="Unassembled WGS sequence"/>
</dbReference>
<sequence>MCSDSVWSSITPQTTRQSSFPRGNHLIYTCKHHFRSCTRFIEALPLRGGPAADRQRVPLSTDQTEARDRRSTKQPTDGRGDSRRSPAISGGPQIMIRTSSSFSFRSF</sequence>
<organism evidence="2 3">
    <name type="scientific">Lophium mytilinum</name>
    <dbReference type="NCBI Taxonomy" id="390894"/>
    <lineage>
        <taxon>Eukaryota</taxon>
        <taxon>Fungi</taxon>
        <taxon>Dikarya</taxon>
        <taxon>Ascomycota</taxon>
        <taxon>Pezizomycotina</taxon>
        <taxon>Dothideomycetes</taxon>
        <taxon>Pleosporomycetidae</taxon>
        <taxon>Mytilinidiales</taxon>
        <taxon>Mytilinidiaceae</taxon>
        <taxon>Lophium</taxon>
    </lineage>
</organism>
<gene>
    <name evidence="2" type="ORF">BU16DRAFT_284407</name>
</gene>
<dbReference type="AlphaFoldDB" id="A0A6A6R5Z1"/>